<name>A0A2U2BJW0_ALCFA</name>
<dbReference type="InterPro" id="IPR051199">
    <property type="entry name" value="LPS_LOS_Heptosyltrfase"/>
</dbReference>
<evidence type="ECO:0000313" key="3">
    <source>
        <dbReference type="EMBL" id="PWE14269.1"/>
    </source>
</evidence>
<evidence type="ECO:0000256" key="1">
    <source>
        <dbReference type="ARBA" id="ARBA00022676"/>
    </source>
</evidence>
<keyword evidence="1" id="KW-0328">Glycosyltransferase</keyword>
<dbReference type="Pfam" id="PF01075">
    <property type="entry name" value="Glyco_transf_9"/>
    <property type="match status" value="1"/>
</dbReference>
<keyword evidence="2 3" id="KW-0808">Transferase</keyword>
<reference evidence="3 4" key="2">
    <citation type="submission" date="2018-05" db="EMBL/GenBank/DDBJ databases">
        <authorList>
            <person name="Lanie J.A."/>
            <person name="Ng W.-L."/>
            <person name="Kazmierczak K.M."/>
            <person name="Andrzejewski T.M."/>
            <person name="Davidsen T.M."/>
            <person name="Wayne K.J."/>
            <person name="Tettelin H."/>
            <person name="Glass J.I."/>
            <person name="Rusch D."/>
            <person name="Podicherti R."/>
            <person name="Tsui H.-C.T."/>
            <person name="Winkler M.E."/>
        </authorList>
    </citation>
    <scope>NUCLEOTIDE SEQUENCE [LARGE SCALE GENOMIC DNA]</scope>
    <source>
        <strain evidence="3 4">YBY</strain>
    </source>
</reference>
<sequence length="301" mass="33459">MSLPCLQALLDTGLPVVVCARPWARELLSAYPLQGFIPMTSHWHQDAKAIRRYRRQHGHRNAYGLLLPDSLSSALSFKLAGLPACGYRDDGRSLLLRWPLNKPQKQLHAVQSWFYIVQQALELWKLKPAPEQAPATLDLTLSPLQRQEGDNSLRQAALRPGDYILIAPTATGLHKGRVKVWPYFDQLTRHLQAQGKTVIMCPPPNEHEAALHNAPSARCLPPLPLGAFARLCQQAQWVICNDSGVSHVAAAIKAQQLTLCGVTNPEDTGPWSPRAICLGRDGQWPTLDEVVQVLESEREHS</sequence>
<dbReference type="RefSeq" id="WP_045931140.1">
    <property type="nucleotide sequence ID" value="NZ_CP013119.1"/>
</dbReference>
<comment type="caution">
    <text evidence="3">The sequence shown here is derived from an EMBL/GenBank/DDBJ whole genome shotgun (WGS) entry which is preliminary data.</text>
</comment>
<dbReference type="GO" id="GO:0008713">
    <property type="term" value="F:ADP-heptose-lipopolysaccharide heptosyltransferase activity"/>
    <property type="evidence" value="ECO:0007669"/>
    <property type="project" value="TreeGrafter"/>
</dbReference>
<proteinExistence type="predicted"/>
<gene>
    <name evidence="3" type="ORF">DF183_05925</name>
</gene>
<evidence type="ECO:0000256" key="2">
    <source>
        <dbReference type="ARBA" id="ARBA00022679"/>
    </source>
</evidence>
<dbReference type="SUPFAM" id="SSF53756">
    <property type="entry name" value="UDP-Glycosyltransferase/glycogen phosphorylase"/>
    <property type="match status" value="1"/>
</dbReference>
<dbReference type="GO" id="GO:0009244">
    <property type="term" value="P:lipopolysaccharide core region biosynthetic process"/>
    <property type="evidence" value="ECO:0007669"/>
    <property type="project" value="TreeGrafter"/>
</dbReference>
<dbReference type="STRING" id="511.UZ73_04890"/>
<reference evidence="3 4" key="1">
    <citation type="submission" date="2018-05" db="EMBL/GenBank/DDBJ databases">
        <title>Genome Sequence of an Efficient Indole-Degrading Bacterium, Alcaligenes sp.YBY.</title>
        <authorList>
            <person name="Yang B."/>
        </authorList>
    </citation>
    <scope>NUCLEOTIDE SEQUENCE [LARGE SCALE GENOMIC DNA]</scope>
    <source>
        <strain evidence="3 4">YBY</strain>
    </source>
</reference>
<dbReference type="Proteomes" id="UP000245216">
    <property type="component" value="Unassembled WGS sequence"/>
</dbReference>
<dbReference type="GeneID" id="29370734"/>
<protein>
    <submittedName>
        <fullName evidence="3">Heptosyltransferase</fullName>
    </submittedName>
</protein>
<dbReference type="PANTHER" id="PTHR30160:SF1">
    <property type="entry name" value="LIPOPOLYSACCHARIDE 1,2-N-ACETYLGLUCOSAMINETRANSFERASE-RELATED"/>
    <property type="match status" value="1"/>
</dbReference>
<dbReference type="PANTHER" id="PTHR30160">
    <property type="entry name" value="TETRAACYLDISACCHARIDE 4'-KINASE-RELATED"/>
    <property type="match status" value="1"/>
</dbReference>
<dbReference type="EMBL" id="QEXO01000002">
    <property type="protein sequence ID" value="PWE14269.1"/>
    <property type="molecule type" value="Genomic_DNA"/>
</dbReference>
<organism evidence="3 4">
    <name type="scientific">Alcaligenes faecalis</name>
    <dbReference type="NCBI Taxonomy" id="511"/>
    <lineage>
        <taxon>Bacteria</taxon>
        <taxon>Pseudomonadati</taxon>
        <taxon>Pseudomonadota</taxon>
        <taxon>Betaproteobacteria</taxon>
        <taxon>Burkholderiales</taxon>
        <taxon>Alcaligenaceae</taxon>
        <taxon>Alcaligenes</taxon>
    </lineage>
</organism>
<dbReference type="Gene3D" id="3.40.50.2000">
    <property type="entry name" value="Glycogen Phosphorylase B"/>
    <property type="match status" value="2"/>
</dbReference>
<dbReference type="GO" id="GO:0005829">
    <property type="term" value="C:cytosol"/>
    <property type="evidence" value="ECO:0007669"/>
    <property type="project" value="TreeGrafter"/>
</dbReference>
<dbReference type="InterPro" id="IPR002201">
    <property type="entry name" value="Glyco_trans_9"/>
</dbReference>
<accession>A0A2U2BJW0</accession>
<dbReference type="AlphaFoldDB" id="A0A2U2BJW0"/>
<dbReference type="KEGG" id="afa:UZ73_04890"/>
<evidence type="ECO:0000313" key="4">
    <source>
        <dbReference type="Proteomes" id="UP000245216"/>
    </source>
</evidence>